<dbReference type="PANTHER" id="PTHR43544:SF12">
    <property type="entry name" value="NAD(P)-BINDING ROSSMANN-FOLD SUPERFAMILY PROTEIN"/>
    <property type="match status" value="1"/>
</dbReference>
<dbReference type="Proteomes" id="UP000002489">
    <property type="component" value="Unassembled WGS sequence"/>
</dbReference>
<evidence type="ECO:0000313" key="2">
    <source>
        <dbReference type="EnsemblFungi" id="FOXG_03147P0"/>
    </source>
</evidence>
<proteinExistence type="inferred from homology"/>
<sequence>MSKPWIFVCPSTRGIGYALTRHLLQKTSLPILATARLQHDPEIVKKSLLEGLTENEGLTKRLSIVHADVTDEGSLIDAASRAAELFPPDRHHLRLACAVPGVLKPEKNVNQIDAEASLGQFRINTIGPLLLIKHFDKFLPRRSSELEGSPDSDEVKMPPHSVWLSMAARVGSTSDNRAGGWFSYRASKAGVISLGKSYDIFLRGRSGDKAISIAYHPGTVKTDLSKGFWESTKEGKLFSPEFAVDRLVKVATGLPLEGRGKCMDWNNKEILP</sequence>
<dbReference type="PANTHER" id="PTHR43544">
    <property type="entry name" value="SHORT-CHAIN DEHYDROGENASE/REDUCTASE"/>
    <property type="match status" value="1"/>
</dbReference>
<comment type="similarity">
    <text evidence="1">Belongs to the short-chain dehydrogenases/reductases (SDR) family.</text>
</comment>
<dbReference type="InterPro" id="IPR036291">
    <property type="entry name" value="NAD(P)-bd_dom_sf"/>
</dbReference>
<dbReference type="EnsemblFungi" id="FOXG_03147T0">
    <property type="protein sequence ID" value="FOXG_03147P0"/>
    <property type="gene ID" value="FOXG_03147"/>
</dbReference>
<dbReference type="AlphaFoldDB" id="A0A0D2XGV3"/>
<evidence type="ECO:0000313" key="3">
    <source>
        <dbReference type="Proteomes" id="UP000002489"/>
    </source>
</evidence>
<name>A0A0D2XGV3_FUSOF</name>
<reference evidence="3" key="1">
    <citation type="journal article" date="2012" name="Mol. Plant Microbe Interact.">
        <title>A highly conserved effector in Fusarium oxysporum is required for full virulence on Arabidopsis.</title>
        <authorList>
            <person name="Thatcher L.F."/>
            <person name="Gardiner D.M."/>
            <person name="Kazan K."/>
            <person name="Manners J."/>
        </authorList>
    </citation>
    <scope>NUCLEOTIDE SEQUENCE [LARGE SCALE GENOMIC DNA]</scope>
    <source>
        <strain evidence="3">Fo5176</strain>
    </source>
</reference>
<accession>A0A0D2XGV3</accession>
<organism evidence="2 3">
    <name type="scientific">Fusarium oxysporum (strain Fo5176)</name>
    <name type="common">Fusarium vascular wilt</name>
    <dbReference type="NCBI Taxonomy" id="660025"/>
    <lineage>
        <taxon>Eukaryota</taxon>
        <taxon>Fungi</taxon>
        <taxon>Dikarya</taxon>
        <taxon>Ascomycota</taxon>
        <taxon>Pezizomycotina</taxon>
        <taxon>Sordariomycetes</taxon>
        <taxon>Hypocreomycetidae</taxon>
        <taxon>Hypocreales</taxon>
        <taxon>Nectriaceae</taxon>
        <taxon>Fusarium</taxon>
        <taxon>Fusarium oxysporum species complex</taxon>
    </lineage>
</organism>
<dbReference type="VEuPathDB" id="FungiDB:FOXG_03147"/>
<protein>
    <submittedName>
        <fullName evidence="2">Uncharacterized protein</fullName>
    </submittedName>
</protein>
<dbReference type="GO" id="GO:0016491">
    <property type="term" value="F:oxidoreductase activity"/>
    <property type="evidence" value="ECO:0007669"/>
    <property type="project" value="TreeGrafter"/>
</dbReference>
<reference evidence="2" key="2">
    <citation type="submission" date="2025-08" db="UniProtKB">
        <authorList>
            <consortium name="EnsemblFungi"/>
        </authorList>
    </citation>
    <scope>IDENTIFICATION</scope>
    <source>
        <strain evidence="2">4287 / CBS 123668 / FGSC 9935 / NRRL 34936</strain>
    </source>
</reference>
<dbReference type="GO" id="GO:0005737">
    <property type="term" value="C:cytoplasm"/>
    <property type="evidence" value="ECO:0007669"/>
    <property type="project" value="TreeGrafter"/>
</dbReference>
<gene>
    <name evidence="2" type="primary">28945288</name>
</gene>
<evidence type="ECO:0000256" key="1">
    <source>
        <dbReference type="ARBA" id="ARBA00006484"/>
    </source>
</evidence>
<dbReference type="InterPro" id="IPR051468">
    <property type="entry name" value="Fungal_SecMetab_SDRs"/>
</dbReference>
<dbReference type="SUPFAM" id="SSF51735">
    <property type="entry name" value="NAD(P)-binding Rossmann-fold domains"/>
    <property type="match status" value="1"/>
</dbReference>
<dbReference type="Gene3D" id="3.40.50.720">
    <property type="entry name" value="NAD(P)-binding Rossmann-like Domain"/>
    <property type="match status" value="1"/>
</dbReference>